<dbReference type="OrthoDB" id="5851513at2759"/>
<organism evidence="1 2">
    <name type="scientific">Oesophagostomum dentatum</name>
    <name type="common">Nodular worm</name>
    <dbReference type="NCBI Taxonomy" id="61180"/>
    <lineage>
        <taxon>Eukaryota</taxon>
        <taxon>Metazoa</taxon>
        <taxon>Ecdysozoa</taxon>
        <taxon>Nematoda</taxon>
        <taxon>Chromadorea</taxon>
        <taxon>Rhabditida</taxon>
        <taxon>Rhabditina</taxon>
        <taxon>Rhabditomorpha</taxon>
        <taxon>Strongyloidea</taxon>
        <taxon>Strongylidae</taxon>
        <taxon>Oesophagostomum</taxon>
    </lineage>
</organism>
<accession>A0A0B1SB57</accession>
<feature type="non-terminal residue" evidence="1">
    <location>
        <position position="179"/>
    </location>
</feature>
<gene>
    <name evidence="1" type="ORF">OESDEN_17768</name>
</gene>
<sequence length="179" mass="19340">MSQAAINLLHIINTTVTQMDKTSDRQFSMILFDDTGVRFVSSTFFPGVFVSQSTDALNEIINNQRALQQSCSLDVIYKVNIFTLGNNPSVIPNDDLAYNQRSSGGRYLPVTVDGLLNLSTLLVSSANENSLVFESAEQDCSASTAFTFNVEDVATTLVINVVGVGVEGINMVSLTDPNS</sequence>
<name>A0A0B1SB57_OESDE</name>
<dbReference type="AlphaFoldDB" id="A0A0B1SB57"/>
<evidence type="ECO:0000313" key="2">
    <source>
        <dbReference type="Proteomes" id="UP000053660"/>
    </source>
</evidence>
<dbReference type="EMBL" id="KN578872">
    <property type="protein sequence ID" value="KHJ82538.1"/>
    <property type="molecule type" value="Genomic_DNA"/>
</dbReference>
<proteinExistence type="predicted"/>
<protein>
    <submittedName>
        <fullName evidence="1">Uncharacterized protein</fullName>
    </submittedName>
</protein>
<evidence type="ECO:0000313" key="1">
    <source>
        <dbReference type="EMBL" id="KHJ82538.1"/>
    </source>
</evidence>
<reference evidence="1 2" key="1">
    <citation type="submission" date="2014-03" db="EMBL/GenBank/DDBJ databases">
        <title>Draft genome of the hookworm Oesophagostomum dentatum.</title>
        <authorList>
            <person name="Mitreva M."/>
        </authorList>
    </citation>
    <scope>NUCLEOTIDE SEQUENCE [LARGE SCALE GENOMIC DNA]</scope>
    <source>
        <strain evidence="1 2">OD-Hann</strain>
    </source>
</reference>
<keyword evidence="2" id="KW-1185">Reference proteome</keyword>
<dbReference type="Proteomes" id="UP000053660">
    <property type="component" value="Unassembled WGS sequence"/>
</dbReference>